<dbReference type="InParanoid" id="A0A0C3HVG6"/>
<feature type="coiled-coil region" evidence="1">
    <location>
        <begin position="31"/>
        <end position="58"/>
    </location>
</feature>
<feature type="compositionally biased region" description="Acidic residues" evidence="2">
    <location>
        <begin position="127"/>
        <end position="142"/>
    </location>
</feature>
<dbReference type="OrthoDB" id="5431245at2759"/>
<dbReference type="AlphaFoldDB" id="A0A0C3HVG6"/>
<dbReference type="PANTHER" id="PTHR36826:SF1">
    <property type="entry name" value="PROTEIN ECM13"/>
    <property type="match status" value="1"/>
</dbReference>
<name>A0A0C3HVG6_OIDMZ</name>
<organism evidence="3 4">
    <name type="scientific">Oidiodendron maius (strain Zn)</name>
    <dbReference type="NCBI Taxonomy" id="913774"/>
    <lineage>
        <taxon>Eukaryota</taxon>
        <taxon>Fungi</taxon>
        <taxon>Dikarya</taxon>
        <taxon>Ascomycota</taxon>
        <taxon>Pezizomycotina</taxon>
        <taxon>Leotiomycetes</taxon>
        <taxon>Leotiomycetes incertae sedis</taxon>
        <taxon>Myxotrichaceae</taxon>
        <taxon>Oidiodendron</taxon>
    </lineage>
</organism>
<dbReference type="PANTHER" id="PTHR36826">
    <property type="entry name" value="PROTEIN ECM13"/>
    <property type="match status" value="1"/>
</dbReference>
<keyword evidence="4" id="KW-1185">Reference proteome</keyword>
<dbReference type="InterPro" id="IPR037738">
    <property type="entry name" value="Ecm13-like"/>
</dbReference>
<protein>
    <submittedName>
        <fullName evidence="3">Uncharacterized protein</fullName>
    </submittedName>
</protein>
<evidence type="ECO:0000256" key="2">
    <source>
        <dbReference type="SAM" id="MobiDB-lite"/>
    </source>
</evidence>
<dbReference type="STRING" id="913774.A0A0C3HVG6"/>
<feature type="compositionally biased region" description="Acidic residues" evidence="2">
    <location>
        <begin position="78"/>
        <end position="113"/>
    </location>
</feature>
<dbReference type="Proteomes" id="UP000054321">
    <property type="component" value="Unassembled WGS sequence"/>
</dbReference>
<keyword evidence="1" id="KW-0175">Coiled coil</keyword>
<accession>A0A0C3HVG6</accession>
<evidence type="ECO:0000256" key="1">
    <source>
        <dbReference type="SAM" id="Coils"/>
    </source>
</evidence>
<sequence>MSVTQTYFLAHTARGKLSSEASRADHNLRLLVGHANLLDSLMLELAEAEQEQETWFNQSVRKASKPAEQRHIQWADAVVEDPEEDWQAEDADSSDSSDSDSDYSSDEEIEEAEIAALSRVPSRPAPEEVEEFEDDGEEDYEDLALHLTQSHGTSPPDLEHDSGDSSDDDSLPPSPPADILPSFSEKQRQQIATTGFYHPKSPPSPSTAAEQDEDAYEQDFFLPQRAAPGLISAISVY</sequence>
<feature type="region of interest" description="Disordered" evidence="2">
    <location>
        <begin position="77"/>
        <end position="217"/>
    </location>
</feature>
<reference evidence="4" key="2">
    <citation type="submission" date="2015-01" db="EMBL/GenBank/DDBJ databases">
        <title>Evolutionary Origins and Diversification of the Mycorrhizal Mutualists.</title>
        <authorList>
            <consortium name="DOE Joint Genome Institute"/>
            <consortium name="Mycorrhizal Genomics Consortium"/>
            <person name="Kohler A."/>
            <person name="Kuo A."/>
            <person name="Nagy L.G."/>
            <person name="Floudas D."/>
            <person name="Copeland A."/>
            <person name="Barry K.W."/>
            <person name="Cichocki N."/>
            <person name="Veneault-Fourrey C."/>
            <person name="LaButti K."/>
            <person name="Lindquist E.A."/>
            <person name="Lipzen A."/>
            <person name="Lundell T."/>
            <person name="Morin E."/>
            <person name="Murat C."/>
            <person name="Riley R."/>
            <person name="Ohm R."/>
            <person name="Sun H."/>
            <person name="Tunlid A."/>
            <person name="Henrissat B."/>
            <person name="Grigoriev I.V."/>
            <person name="Hibbett D.S."/>
            <person name="Martin F."/>
        </authorList>
    </citation>
    <scope>NUCLEOTIDE SEQUENCE [LARGE SCALE GENOMIC DNA]</scope>
    <source>
        <strain evidence="4">Zn</strain>
    </source>
</reference>
<evidence type="ECO:0000313" key="3">
    <source>
        <dbReference type="EMBL" id="KIN06212.1"/>
    </source>
</evidence>
<dbReference type="HOGENOM" id="CLU_058482_0_0_1"/>
<proteinExistence type="predicted"/>
<evidence type="ECO:0000313" key="4">
    <source>
        <dbReference type="Proteomes" id="UP000054321"/>
    </source>
</evidence>
<dbReference type="EMBL" id="KN832871">
    <property type="protein sequence ID" value="KIN06212.1"/>
    <property type="molecule type" value="Genomic_DNA"/>
</dbReference>
<reference evidence="3 4" key="1">
    <citation type="submission" date="2014-04" db="EMBL/GenBank/DDBJ databases">
        <authorList>
            <consortium name="DOE Joint Genome Institute"/>
            <person name="Kuo A."/>
            <person name="Martino E."/>
            <person name="Perotto S."/>
            <person name="Kohler A."/>
            <person name="Nagy L.G."/>
            <person name="Floudas D."/>
            <person name="Copeland A."/>
            <person name="Barry K.W."/>
            <person name="Cichocki N."/>
            <person name="Veneault-Fourrey C."/>
            <person name="LaButti K."/>
            <person name="Lindquist E.A."/>
            <person name="Lipzen A."/>
            <person name="Lundell T."/>
            <person name="Morin E."/>
            <person name="Murat C."/>
            <person name="Sun H."/>
            <person name="Tunlid A."/>
            <person name="Henrissat B."/>
            <person name="Grigoriev I.V."/>
            <person name="Hibbett D.S."/>
            <person name="Martin F."/>
            <person name="Nordberg H.P."/>
            <person name="Cantor M.N."/>
            <person name="Hua S.X."/>
        </authorList>
    </citation>
    <scope>NUCLEOTIDE SEQUENCE [LARGE SCALE GENOMIC DNA]</scope>
    <source>
        <strain evidence="3 4">Zn</strain>
    </source>
</reference>
<gene>
    <name evidence="3" type="ORF">OIDMADRAFT_190203</name>
</gene>